<feature type="signal peptide" evidence="1">
    <location>
        <begin position="1"/>
        <end position="31"/>
    </location>
</feature>
<keyword evidence="1" id="KW-0732">Signal</keyword>
<comment type="caution">
    <text evidence="2">The sequence shown here is derived from an EMBL/GenBank/DDBJ whole genome shotgun (WGS) entry which is preliminary data.</text>
</comment>
<keyword evidence="3" id="KW-1185">Reference proteome</keyword>
<evidence type="ECO:0000313" key="3">
    <source>
        <dbReference type="Proteomes" id="UP000192707"/>
    </source>
</evidence>
<sequence length="228" mass="22820">MNVMRCTARVVTAGAVGLSIASVLAVGPAAADPPPTQSITVMAVGPSGEPINGYHVASGPGNVGQASDCSQPSPSAVADNVYYCSPSAAGAGTCWPATPGSLLCVDNPWEVQLHRVTFDGHLPPVRATANPDPFALTLDDGTRCLLRNGGAWGGRADGYVGVYGCGGGGGSDPAVLWLPSRGAGTCIDRSSPAWTVEVGRLGAPDAVLPPPATRTVTAAWFAGGRAGQ</sequence>
<evidence type="ECO:0008006" key="4">
    <source>
        <dbReference type="Google" id="ProtNLM"/>
    </source>
</evidence>
<gene>
    <name evidence="2" type="ORF">BST14_11235</name>
</gene>
<evidence type="ECO:0000313" key="2">
    <source>
        <dbReference type="EMBL" id="ORA15780.1"/>
    </source>
</evidence>
<evidence type="ECO:0000256" key="1">
    <source>
        <dbReference type="SAM" id="SignalP"/>
    </source>
</evidence>
<accession>A0A1W9ZIN0</accession>
<dbReference type="Proteomes" id="UP000192707">
    <property type="component" value="Unassembled WGS sequence"/>
</dbReference>
<proteinExistence type="predicted"/>
<organism evidence="2 3">
    <name type="scientific">Mycobacterium arosiense ATCC BAA-1401 = DSM 45069</name>
    <dbReference type="NCBI Taxonomy" id="1265311"/>
    <lineage>
        <taxon>Bacteria</taxon>
        <taxon>Bacillati</taxon>
        <taxon>Actinomycetota</taxon>
        <taxon>Actinomycetes</taxon>
        <taxon>Mycobacteriales</taxon>
        <taxon>Mycobacteriaceae</taxon>
        <taxon>Mycobacterium</taxon>
        <taxon>Mycobacterium avium complex (MAC)</taxon>
    </lineage>
</organism>
<feature type="chain" id="PRO_5012913515" description="Secreted protein" evidence="1">
    <location>
        <begin position="32"/>
        <end position="228"/>
    </location>
</feature>
<dbReference type="EMBL" id="MVHG01000020">
    <property type="protein sequence ID" value="ORA15780.1"/>
    <property type="molecule type" value="Genomic_DNA"/>
</dbReference>
<name>A0A1W9ZIN0_MYCAI</name>
<dbReference type="RefSeq" id="WP_083064580.1">
    <property type="nucleotide sequence ID" value="NZ_MVHG01000020.1"/>
</dbReference>
<dbReference type="AlphaFoldDB" id="A0A1W9ZIN0"/>
<reference evidence="2 3" key="1">
    <citation type="submission" date="2016-12" db="EMBL/GenBank/DDBJ databases">
        <title>The new phylogeny of genus Mycobacterium.</title>
        <authorList>
            <person name="Tortoli E."/>
            <person name="Trovato A."/>
            <person name="Cirillo D.M."/>
        </authorList>
    </citation>
    <scope>NUCLEOTIDE SEQUENCE [LARGE SCALE GENOMIC DNA]</scope>
    <source>
        <strain evidence="2 3">DSM 45069</strain>
    </source>
</reference>
<protein>
    <recommendedName>
        <fullName evidence="4">Secreted protein</fullName>
    </recommendedName>
</protein>